<feature type="repeat" description="TPR" evidence="3">
    <location>
        <begin position="6"/>
        <end position="39"/>
    </location>
</feature>
<dbReference type="SMART" id="SM00028">
    <property type="entry name" value="TPR"/>
    <property type="match status" value="4"/>
</dbReference>
<dbReference type="KEGG" id="mfc:BRM9_0661"/>
<dbReference type="Pfam" id="PF13181">
    <property type="entry name" value="TPR_8"/>
    <property type="match status" value="1"/>
</dbReference>
<dbReference type="InterPro" id="IPR019734">
    <property type="entry name" value="TPR_rpt"/>
</dbReference>
<keyword evidence="1" id="KW-0677">Repeat</keyword>
<gene>
    <name evidence="4" type="ORF">BRM9_0661</name>
    <name evidence="6" type="ORF">ISP06_09660</name>
    <name evidence="5" type="ORF">MB9_1709</name>
</gene>
<dbReference type="EMBL" id="CP006933">
    <property type="protein sequence ID" value="AIS31483.1"/>
    <property type="molecule type" value="Genomic_DNA"/>
</dbReference>
<organism evidence="4 7">
    <name type="scientific">Methanobacterium formicicum</name>
    <dbReference type="NCBI Taxonomy" id="2162"/>
    <lineage>
        <taxon>Archaea</taxon>
        <taxon>Methanobacteriati</taxon>
        <taxon>Methanobacteriota</taxon>
        <taxon>Methanomada group</taxon>
        <taxon>Methanobacteria</taxon>
        <taxon>Methanobacteriales</taxon>
        <taxon>Methanobacteriaceae</taxon>
        <taxon>Methanobacterium</taxon>
    </lineage>
</organism>
<accession>A0A089ZGY3</accession>
<dbReference type="SUPFAM" id="SSF48452">
    <property type="entry name" value="TPR-like"/>
    <property type="match status" value="1"/>
</dbReference>
<name>A0A089ZGY3_METFO</name>
<dbReference type="PATRIC" id="fig|2162.10.peg.1783"/>
<evidence type="ECO:0000313" key="7">
    <source>
        <dbReference type="Proteomes" id="UP000029661"/>
    </source>
</evidence>
<dbReference type="InterPro" id="IPR051685">
    <property type="entry name" value="Ycf3/AcsC/BcsC/TPR_MFPF"/>
</dbReference>
<dbReference type="Proteomes" id="UP000062768">
    <property type="component" value="Chromosome I"/>
</dbReference>
<reference evidence="6" key="3">
    <citation type="submission" date="2020-10" db="EMBL/GenBank/DDBJ databases">
        <title>Dehalococcoides mccartyi of a TCE/Cr reducing biochatode.</title>
        <authorList>
            <person name="Matturro B."/>
        </authorList>
    </citation>
    <scope>NUCLEOTIDE SEQUENCE</scope>
    <source>
        <strain evidence="6">Bin2</strain>
    </source>
</reference>
<sequence length="162" mass="19029">MATKEAEMFYKQAMSFLEQGKVEKSIEFFNSAIEIDKDYVSAWNDKGVALMELGKYPEALKCFEEVIRLEPGDNMAWYNRGYVLLILEEYQESVNTLDLFLGRYSKKKDDFYKYALFLRAQGLYHLKQYDEASKLIKEALKIDKKFKEARDLLELVGKEKAQ</sequence>
<evidence type="ECO:0000313" key="5">
    <source>
        <dbReference type="EMBL" id="CEL25344.1"/>
    </source>
</evidence>
<proteinExistence type="predicted"/>
<dbReference type="InterPro" id="IPR011990">
    <property type="entry name" value="TPR-like_helical_dom_sf"/>
</dbReference>
<reference evidence="5" key="2">
    <citation type="submission" date="2014-09" db="EMBL/GenBank/DDBJ databases">
        <authorList>
            <person name="Bishop-Lilly K.A."/>
            <person name="Broomall S.M."/>
            <person name="Chain P.S."/>
            <person name="Chertkov O."/>
            <person name="Coyne S.R."/>
            <person name="Daligault H.E."/>
            <person name="Davenport K.W."/>
            <person name="Erkkila T."/>
            <person name="Frey K.G."/>
            <person name="Gibbons H.S."/>
            <person name="Gu W."/>
            <person name="Jaissle J."/>
            <person name="Johnson S.L."/>
            <person name="Koroleva G.I."/>
            <person name="Ladner J.T."/>
            <person name="Lo C.-C."/>
            <person name="Minogue T.D."/>
            <person name="Munk C."/>
            <person name="Palacios G.F."/>
            <person name="Redden C.L."/>
            <person name="Rosenzweig C.N."/>
            <person name="Scholz M.B."/>
            <person name="Teshima H."/>
            <person name="Xu Y."/>
        </authorList>
    </citation>
    <scope>NUCLEOTIDE SEQUENCE</scope>
    <source>
        <strain evidence="5">Mb9</strain>
    </source>
</reference>
<evidence type="ECO:0000313" key="4">
    <source>
        <dbReference type="EMBL" id="AIS31483.1"/>
    </source>
</evidence>
<evidence type="ECO:0000313" key="8">
    <source>
        <dbReference type="Proteomes" id="UP000062768"/>
    </source>
</evidence>
<evidence type="ECO:0000256" key="3">
    <source>
        <dbReference type="PROSITE-ProRule" id="PRU00339"/>
    </source>
</evidence>
<dbReference type="PROSITE" id="PS50293">
    <property type="entry name" value="TPR_REGION"/>
    <property type="match status" value="1"/>
</dbReference>
<evidence type="ECO:0000256" key="1">
    <source>
        <dbReference type="ARBA" id="ARBA00022737"/>
    </source>
</evidence>
<dbReference type="EMBL" id="JADIIL010000034">
    <property type="protein sequence ID" value="MBF4475715.1"/>
    <property type="molecule type" value="Genomic_DNA"/>
</dbReference>
<dbReference type="Pfam" id="PF14853">
    <property type="entry name" value="Fis1_TPR_C"/>
    <property type="match status" value="1"/>
</dbReference>
<dbReference type="STRING" id="2162.BRM9_0661"/>
<dbReference type="Pfam" id="PF13432">
    <property type="entry name" value="TPR_16"/>
    <property type="match status" value="1"/>
</dbReference>
<feature type="repeat" description="TPR" evidence="3">
    <location>
        <begin position="40"/>
        <end position="73"/>
    </location>
</feature>
<reference evidence="4" key="1">
    <citation type="submission" date="2013-12" db="EMBL/GenBank/DDBJ databases">
        <title>The complete genome sequence of Methanobacterium sp. BRM9.</title>
        <authorList>
            <consortium name="Pastoral Greenhouse Gas Research Consortium"/>
            <person name="Kelly W.J."/>
            <person name="Leahy S.C."/>
            <person name="Perry R."/>
            <person name="Li D."/>
            <person name="Altermann E."/>
            <person name="Lambie S.C."/>
            <person name="Attwood G.T."/>
        </authorList>
    </citation>
    <scope>NUCLEOTIDE SEQUENCE [LARGE SCALE GENOMIC DNA]</scope>
    <source>
        <strain evidence="4">BRM9</strain>
    </source>
</reference>
<dbReference type="EMBL" id="LN734822">
    <property type="protein sequence ID" value="CEL25344.1"/>
    <property type="molecule type" value="Genomic_DNA"/>
</dbReference>
<dbReference type="RefSeq" id="WP_048084785.1">
    <property type="nucleotide sequence ID" value="NZ_CP006933.1"/>
</dbReference>
<protein>
    <submittedName>
        <fullName evidence="4">TPR repeat-containing protein</fullName>
    </submittedName>
    <submittedName>
        <fullName evidence="6">Tetratricopeptide repeat protein</fullName>
    </submittedName>
</protein>
<dbReference type="GeneID" id="26739944"/>
<dbReference type="Gene3D" id="1.25.40.10">
    <property type="entry name" value="Tetratricopeptide repeat domain"/>
    <property type="match status" value="2"/>
</dbReference>
<dbReference type="OrthoDB" id="115601at2157"/>
<keyword evidence="2 3" id="KW-0802">TPR repeat</keyword>
<dbReference type="InterPro" id="IPR028061">
    <property type="entry name" value="Fis1_TPR_C"/>
</dbReference>
<dbReference type="AlphaFoldDB" id="A0A089ZGY3"/>
<dbReference type="Proteomes" id="UP000029661">
    <property type="component" value="Chromosome"/>
</dbReference>
<dbReference type="PANTHER" id="PTHR44943:SF8">
    <property type="entry name" value="TPR REPEAT-CONTAINING PROTEIN MJ0263"/>
    <property type="match status" value="1"/>
</dbReference>
<dbReference type="Proteomes" id="UP000606900">
    <property type="component" value="Unassembled WGS sequence"/>
</dbReference>
<dbReference type="PANTHER" id="PTHR44943">
    <property type="entry name" value="CELLULOSE SYNTHASE OPERON PROTEIN C"/>
    <property type="match status" value="1"/>
</dbReference>
<keyword evidence="8" id="KW-1185">Reference proteome</keyword>
<dbReference type="PROSITE" id="PS50005">
    <property type="entry name" value="TPR"/>
    <property type="match status" value="2"/>
</dbReference>
<evidence type="ECO:0000313" key="6">
    <source>
        <dbReference type="EMBL" id="MBF4475715.1"/>
    </source>
</evidence>
<evidence type="ECO:0000256" key="2">
    <source>
        <dbReference type="ARBA" id="ARBA00022803"/>
    </source>
</evidence>